<dbReference type="AlphaFoldDB" id="A0AA95HKP8"/>
<keyword evidence="2" id="KW-0808">Transferase</keyword>
<reference evidence="2" key="1">
    <citation type="journal article" date="2023" name="Int. J. Mol. Sci.">
        <title>Metagenomics Revealed a New Genus 'Candidatus Thiocaldithrix dubininis' gen. nov., sp. nov. and a New Species 'Candidatus Thiothrix putei' sp. nov. in the Family Thiotrichaceae, Some Members of Which Have Traits of Both Na+- and H+-Motive Energetics.</title>
        <authorList>
            <person name="Ravin N.V."/>
            <person name="Muntyan M.S."/>
            <person name="Smolyakov D.D."/>
            <person name="Rudenko T.S."/>
            <person name="Beletsky A.V."/>
            <person name="Mardanov A.V."/>
            <person name="Grabovich M.Y."/>
        </authorList>
    </citation>
    <scope>NUCLEOTIDE SEQUENCE</scope>
    <source>
        <strain evidence="2">GKL-02</strain>
    </source>
</reference>
<dbReference type="InterPro" id="IPR053188">
    <property type="entry name" value="FkbM_Methyltransferase"/>
</dbReference>
<dbReference type="InterPro" id="IPR006342">
    <property type="entry name" value="FkbM_mtfrase"/>
</dbReference>
<dbReference type="PANTHER" id="PTHR36973">
    <property type="entry name" value="SLL1456 PROTEIN-RELATED"/>
    <property type="match status" value="1"/>
</dbReference>
<dbReference type="GO" id="GO:0008171">
    <property type="term" value="F:O-methyltransferase activity"/>
    <property type="evidence" value="ECO:0007669"/>
    <property type="project" value="TreeGrafter"/>
</dbReference>
<dbReference type="KEGG" id="tput:QJT81_09410"/>
<evidence type="ECO:0000259" key="1">
    <source>
        <dbReference type="Pfam" id="PF05050"/>
    </source>
</evidence>
<dbReference type="Pfam" id="PF05050">
    <property type="entry name" value="Methyltransf_21"/>
    <property type="match status" value="1"/>
</dbReference>
<dbReference type="SUPFAM" id="SSF53335">
    <property type="entry name" value="S-adenosyl-L-methionine-dependent methyltransferases"/>
    <property type="match status" value="1"/>
</dbReference>
<gene>
    <name evidence="2" type="ORF">QJT81_09410</name>
</gene>
<feature type="domain" description="Methyltransferase FkbM" evidence="1">
    <location>
        <begin position="45"/>
        <end position="217"/>
    </location>
</feature>
<dbReference type="EMBL" id="CP124756">
    <property type="protein sequence ID" value="WGZ96169.1"/>
    <property type="molecule type" value="Genomic_DNA"/>
</dbReference>
<dbReference type="InterPro" id="IPR029063">
    <property type="entry name" value="SAM-dependent_MTases_sf"/>
</dbReference>
<accession>A0AA95HKP8</accession>
<proteinExistence type="predicted"/>
<dbReference type="GO" id="GO:0032259">
    <property type="term" value="P:methylation"/>
    <property type="evidence" value="ECO:0007669"/>
    <property type="project" value="UniProtKB-KW"/>
</dbReference>
<reference evidence="2" key="2">
    <citation type="submission" date="2023-04" db="EMBL/GenBank/DDBJ databases">
        <authorList>
            <person name="Beletskiy A.V."/>
            <person name="Mardanov A.V."/>
            <person name="Ravin N.V."/>
        </authorList>
    </citation>
    <scope>NUCLEOTIDE SEQUENCE</scope>
    <source>
        <strain evidence="2">GKL-02</strain>
    </source>
</reference>
<name>A0AA95HKP8_9GAMM</name>
<protein>
    <submittedName>
        <fullName evidence="2">FkbM family methyltransferase</fullName>
    </submittedName>
</protein>
<dbReference type="Gene3D" id="3.40.50.150">
    <property type="entry name" value="Vaccinia Virus protein VP39"/>
    <property type="match status" value="1"/>
</dbReference>
<dbReference type="PANTHER" id="PTHR36973:SF4">
    <property type="entry name" value="NODULATION PROTEIN"/>
    <property type="match status" value="1"/>
</dbReference>
<organism evidence="2">
    <name type="scientific">Candidatus Thiothrix putei</name>
    <dbReference type="NCBI Taxonomy" id="3080811"/>
    <lineage>
        <taxon>Bacteria</taxon>
        <taxon>Pseudomonadati</taxon>
        <taxon>Pseudomonadota</taxon>
        <taxon>Gammaproteobacteria</taxon>
        <taxon>Thiotrichales</taxon>
        <taxon>Thiotrichaceae</taxon>
        <taxon>Thiothrix</taxon>
    </lineage>
</organism>
<keyword evidence="2" id="KW-0489">Methyltransferase</keyword>
<sequence length="242" mass="27855">MKKLLKKLIYSMGYHLVAKEYTSNLLLAERLKSIIKHYSVDCIFDVGANHGQYGNFLRNVVLYDGIIVSFEPDPDVYNALLKTAFNDSKWKTYNMALGRSSGSLPFNIMKNSVFNSFLTPSSYDTDIYDEFNRISNTINVDVSTVKIMIHEIKKKYNVNRFFLKLDTQGYDLEVFHGATDCMDYIVGVQTEVSITPIYKNMPSFQESVKLFKTNGYDISGLYAVDENRFPHAHEFDCIYLPK</sequence>
<dbReference type="NCBIfam" id="TIGR01444">
    <property type="entry name" value="fkbM_fam"/>
    <property type="match status" value="1"/>
</dbReference>
<dbReference type="Proteomes" id="UP001301326">
    <property type="component" value="Chromosome"/>
</dbReference>
<evidence type="ECO:0000313" key="2">
    <source>
        <dbReference type="EMBL" id="WGZ96169.1"/>
    </source>
</evidence>